<keyword evidence="4" id="KW-0804">Transcription</keyword>
<accession>A0A242M3H2</accession>
<dbReference type="SUPFAM" id="SSF53850">
    <property type="entry name" value="Periplasmic binding protein-like II"/>
    <property type="match status" value="1"/>
</dbReference>
<dbReference type="EMBL" id="NBTZ01000178">
    <property type="protein sequence ID" value="OTP65608.1"/>
    <property type="molecule type" value="Genomic_DNA"/>
</dbReference>
<gene>
    <name evidence="6" type="ORF">PAMC26577_39200</name>
</gene>
<dbReference type="InterPro" id="IPR050950">
    <property type="entry name" value="HTH-type_LysR_regulators"/>
</dbReference>
<reference evidence="6 7" key="1">
    <citation type="submission" date="2017-03" db="EMBL/GenBank/DDBJ databases">
        <title>Genome analysis of strain PAMC 26577.</title>
        <authorList>
            <person name="Oh H.-M."/>
            <person name="Yang J.-A."/>
        </authorList>
    </citation>
    <scope>NUCLEOTIDE SEQUENCE [LARGE SCALE GENOMIC DNA]</scope>
    <source>
        <strain evidence="6 7">PAMC 26577</strain>
    </source>
</reference>
<dbReference type="Pfam" id="PF00126">
    <property type="entry name" value="HTH_1"/>
    <property type="match status" value="1"/>
</dbReference>
<dbReference type="InterPro" id="IPR036388">
    <property type="entry name" value="WH-like_DNA-bd_sf"/>
</dbReference>
<dbReference type="PROSITE" id="PS50931">
    <property type="entry name" value="HTH_LYSR"/>
    <property type="match status" value="1"/>
</dbReference>
<dbReference type="Proteomes" id="UP000195221">
    <property type="component" value="Unassembled WGS sequence"/>
</dbReference>
<protein>
    <submittedName>
        <fullName evidence="6">Transcriptional regulator, LysR family</fullName>
    </submittedName>
</protein>
<dbReference type="GO" id="GO:0005829">
    <property type="term" value="C:cytosol"/>
    <property type="evidence" value="ECO:0007669"/>
    <property type="project" value="TreeGrafter"/>
</dbReference>
<dbReference type="RefSeq" id="WP_062173301.1">
    <property type="nucleotide sequence ID" value="NZ_NBTZ01000178.1"/>
</dbReference>
<dbReference type="GO" id="GO:0003677">
    <property type="term" value="F:DNA binding"/>
    <property type="evidence" value="ECO:0007669"/>
    <property type="project" value="UniProtKB-KW"/>
</dbReference>
<organism evidence="6 7">
    <name type="scientific">Caballeronia sordidicola</name>
    <name type="common">Burkholderia sordidicola</name>
    <dbReference type="NCBI Taxonomy" id="196367"/>
    <lineage>
        <taxon>Bacteria</taxon>
        <taxon>Pseudomonadati</taxon>
        <taxon>Pseudomonadota</taxon>
        <taxon>Betaproteobacteria</taxon>
        <taxon>Burkholderiales</taxon>
        <taxon>Burkholderiaceae</taxon>
        <taxon>Caballeronia</taxon>
    </lineage>
</organism>
<evidence type="ECO:0000256" key="1">
    <source>
        <dbReference type="ARBA" id="ARBA00009437"/>
    </source>
</evidence>
<evidence type="ECO:0000256" key="3">
    <source>
        <dbReference type="ARBA" id="ARBA00023125"/>
    </source>
</evidence>
<dbReference type="InterPro" id="IPR036390">
    <property type="entry name" value="WH_DNA-bd_sf"/>
</dbReference>
<dbReference type="InterPro" id="IPR005119">
    <property type="entry name" value="LysR_subst-bd"/>
</dbReference>
<keyword evidence="2" id="KW-0805">Transcription regulation</keyword>
<dbReference type="Pfam" id="PF03466">
    <property type="entry name" value="LysR_substrate"/>
    <property type="match status" value="1"/>
</dbReference>
<feature type="domain" description="HTH lysR-type" evidence="5">
    <location>
        <begin position="3"/>
        <end position="60"/>
    </location>
</feature>
<sequence>MRFDVADLRLFVAVAEAGSITHGATRANLALGSASGRIKQMEEAVGVPLLLRERLGVTPTDAGRTLLRHARVTLASMQRLTDDLGQFAHGLKGTVRLLANTNALIEFLPTPVSQFLADNPNVNIEVEERLSHEIVEALMDGVADIGIVASTANMSGLQAFPFASDRLCAVVPASASAFDGMRDIAFEQLIQHDFVGYGADASIQIYLEGHARLLHKRIRQRIQLRSFDTICRLVENGVGVSVVPESTARRCKRTMSIRTLRLRDEWAVREMRVCVSERDALPTFARKLLDHLTKQGNGLKAHKPASLGE</sequence>
<evidence type="ECO:0000259" key="5">
    <source>
        <dbReference type="PROSITE" id="PS50931"/>
    </source>
</evidence>
<dbReference type="GO" id="GO:0003700">
    <property type="term" value="F:DNA-binding transcription factor activity"/>
    <property type="evidence" value="ECO:0007669"/>
    <property type="project" value="InterPro"/>
</dbReference>
<dbReference type="PANTHER" id="PTHR30419">
    <property type="entry name" value="HTH-TYPE TRANSCRIPTIONAL REGULATOR YBHD"/>
    <property type="match status" value="1"/>
</dbReference>
<comment type="caution">
    <text evidence="6">The sequence shown here is derived from an EMBL/GenBank/DDBJ whole genome shotgun (WGS) entry which is preliminary data.</text>
</comment>
<name>A0A242M3H2_CABSO</name>
<evidence type="ECO:0000313" key="6">
    <source>
        <dbReference type="EMBL" id="OTP65608.1"/>
    </source>
</evidence>
<dbReference type="CDD" id="cd08421">
    <property type="entry name" value="PBP2_LTTR_like_1"/>
    <property type="match status" value="1"/>
</dbReference>
<dbReference type="PANTHER" id="PTHR30419:SF2">
    <property type="entry name" value="LYSR FAMILY TRANSCRIPTIONAL REGULATOR"/>
    <property type="match status" value="1"/>
</dbReference>
<dbReference type="Gene3D" id="1.10.10.10">
    <property type="entry name" value="Winged helix-like DNA-binding domain superfamily/Winged helix DNA-binding domain"/>
    <property type="match status" value="1"/>
</dbReference>
<comment type="similarity">
    <text evidence="1">Belongs to the LysR transcriptional regulatory family.</text>
</comment>
<evidence type="ECO:0000256" key="2">
    <source>
        <dbReference type="ARBA" id="ARBA00023015"/>
    </source>
</evidence>
<dbReference type="SUPFAM" id="SSF46785">
    <property type="entry name" value="Winged helix' DNA-binding domain"/>
    <property type="match status" value="1"/>
</dbReference>
<dbReference type="AlphaFoldDB" id="A0A242M3H2"/>
<dbReference type="InterPro" id="IPR000847">
    <property type="entry name" value="LysR_HTH_N"/>
</dbReference>
<evidence type="ECO:0000313" key="7">
    <source>
        <dbReference type="Proteomes" id="UP000195221"/>
    </source>
</evidence>
<evidence type="ECO:0000256" key="4">
    <source>
        <dbReference type="ARBA" id="ARBA00023163"/>
    </source>
</evidence>
<keyword evidence="3" id="KW-0238">DNA-binding</keyword>
<proteinExistence type="inferred from homology"/>
<dbReference type="Gene3D" id="3.40.190.290">
    <property type="match status" value="1"/>
</dbReference>